<keyword evidence="1" id="KW-0472">Membrane</keyword>
<evidence type="ECO:0000256" key="1">
    <source>
        <dbReference type="SAM" id="Phobius"/>
    </source>
</evidence>
<protein>
    <submittedName>
        <fullName evidence="2">Uncharacterized protein</fullName>
    </submittedName>
</protein>
<keyword evidence="1" id="KW-0812">Transmembrane</keyword>
<feature type="transmembrane region" description="Helical" evidence="1">
    <location>
        <begin position="71"/>
        <end position="89"/>
    </location>
</feature>
<dbReference type="OrthoDB" id="9961721at2"/>
<feature type="transmembrane region" description="Helical" evidence="1">
    <location>
        <begin position="39"/>
        <end position="59"/>
    </location>
</feature>
<proteinExistence type="predicted"/>
<name>A0A3S1B6Y6_9BACL</name>
<gene>
    <name evidence="2" type="ORF">EJP77_12415</name>
</gene>
<evidence type="ECO:0000313" key="2">
    <source>
        <dbReference type="EMBL" id="RUT30620.1"/>
    </source>
</evidence>
<dbReference type="RefSeq" id="WP_127199552.1">
    <property type="nucleotide sequence ID" value="NZ_RZNX01000004.1"/>
</dbReference>
<feature type="transmembrane region" description="Helical" evidence="1">
    <location>
        <begin position="98"/>
        <end position="121"/>
    </location>
</feature>
<organism evidence="2 3">
    <name type="scientific">Paenibacillus zeisoli</name>
    <dbReference type="NCBI Taxonomy" id="2496267"/>
    <lineage>
        <taxon>Bacteria</taxon>
        <taxon>Bacillati</taxon>
        <taxon>Bacillota</taxon>
        <taxon>Bacilli</taxon>
        <taxon>Bacillales</taxon>
        <taxon>Paenibacillaceae</taxon>
        <taxon>Paenibacillus</taxon>
    </lineage>
</organism>
<dbReference type="Proteomes" id="UP000272464">
    <property type="component" value="Unassembled WGS sequence"/>
</dbReference>
<dbReference type="AlphaFoldDB" id="A0A3S1B6Y6"/>
<dbReference type="EMBL" id="RZNX01000004">
    <property type="protein sequence ID" value="RUT30620.1"/>
    <property type="molecule type" value="Genomic_DNA"/>
</dbReference>
<evidence type="ECO:0000313" key="3">
    <source>
        <dbReference type="Proteomes" id="UP000272464"/>
    </source>
</evidence>
<keyword evidence="1" id="KW-1133">Transmembrane helix</keyword>
<keyword evidence="3" id="KW-1185">Reference proteome</keyword>
<feature type="transmembrane region" description="Helical" evidence="1">
    <location>
        <begin position="6"/>
        <end position="27"/>
    </location>
</feature>
<accession>A0A3S1B6Y6</accession>
<reference evidence="2 3" key="1">
    <citation type="submission" date="2018-12" db="EMBL/GenBank/DDBJ databases">
        <authorList>
            <person name="Sun L."/>
            <person name="Chen Z."/>
        </authorList>
    </citation>
    <scope>NUCLEOTIDE SEQUENCE [LARGE SCALE GENOMIC DNA]</scope>
    <source>
        <strain evidence="2 3">3-5-3</strain>
    </source>
</reference>
<sequence>MTFTIMLMVLLLTGAVVVPLLVIEVNRRREITSEFDRSFFNYTWVSLGIQALFLVLFLTDTLQLLEIWGHVIWLLAVLAGLYICVYGIWKRTKNRKNVILFLLTGGISVILGFLYVLGLFITSM</sequence>
<comment type="caution">
    <text evidence="2">The sequence shown here is derived from an EMBL/GenBank/DDBJ whole genome shotgun (WGS) entry which is preliminary data.</text>
</comment>